<dbReference type="PANTHER" id="PTHR45566:SF1">
    <property type="entry name" value="HTH-TYPE TRANSCRIPTIONAL REGULATOR YHJB-RELATED"/>
    <property type="match status" value="1"/>
</dbReference>
<dbReference type="InterPro" id="IPR051015">
    <property type="entry name" value="EvgA-like"/>
</dbReference>
<dbReference type="RefSeq" id="WP_189493175.1">
    <property type="nucleotide sequence ID" value="NZ_BMZG01000006.1"/>
</dbReference>
<gene>
    <name evidence="7" type="ORF">GCM10009007_13430</name>
</gene>
<dbReference type="InterPro" id="IPR058245">
    <property type="entry name" value="NreC/VraR/RcsB-like_REC"/>
</dbReference>
<dbReference type="GO" id="GO:0006355">
    <property type="term" value="P:regulation of DNA-templated transcription"/>
    <property type="evidence" value="ECO:0007669"/>
    <property type="project" value="InterPro"/>
</dbReference>
<reference evidence="7" key="1">
    <citation type="journal article" date="2014" name="Int. J. Syst. Evol. Microbiol.">
        <title>Complete genome sequence of Corynebacterium casei LMG S-19264T (=DSM 44701T), isolated from a smear-ripened cheese.</title>
        <authorList>
            <consortium name="US DOE Joint Genome Institute (JGI-PGF)"/>
            <person name="Walter F."/>
            <person name="Albersmeier A."/>
            <person name="Kalinowski J."/>
            <person name="Ruckert C."/>
        </authorList>
    </citation>
    <scope>NUCLEOTIDE SEQUENCE</scope>
    <source>
        <strain evidence="7">KCTC 32501</strain>
    </source>
</reference>
<dbReference type="InterPro" id="IPR000792">
    <property type="entry name" value="Tscrpt_reg_LuxR_C"/>
</dbReference>
<dbReference type="SMART" id="SM00448">
    <property type="entry name" value="REC"/>
    <property type="match status" value="1"/>
</dbReference>
<proteinExistence type="predicted"/>
<feature type="domain" description="Response regulatory" evidence="6">
    <location>
        <begin position="4"/>
        <end position="122"/>
    </location>
</feature>
<dbReference type="PROSITE" id="PS50043">
    <property type="entry name" value="HTH_LUXR_2"/>
    <property type="match status" value="1"/>
</dbReference>
<evidence type="ECO:0000259" key="6">
    <source>
        <dbReference type="PROSITE" id="PS50110"/>
    </source>
</evidence>
<dbReference type="CDD" id="cd06170">
    <property type="entry name" value="LuxR_C_like"/>
    <property type="match status" value="1"/>
</dbReference>
<evidence type="ECO:0000256" key="3">
    <source>
        <dbReference type="PROSITE-ProRule" id="PRU00169"/>
    </source>
</evidence>
<dbReference type="AlphaFoldDB" id="A0A8J3CN26"/>
<evidence type="ECO:0000256" key="2">
    <source>
        <dbReference type="ARBA" id="ARBA00023125"/>
    </source>
</evidence>
<dbReference type="SUPFAM" id="SSF46894">
    <property type="entry name" value="C-terminal effector domain of the bipartite response regulators"/>
    <property type="match status" value="1"/>
</dbReference>
<accession>A0A8J3CN26</accession>
<dbReference type="GO" id="GO:0003677">
    <property type="term" value="F:DNA binding"/>
    <property type="evidence" value="ECO:0007669"/>
    <property type="project" value="UniProtKB-KW"/>
</dbReference>
<sequence length="232" mass="25013">MSEKILIVDDHGLVRSGLKPILQAVLSQNYIILEAETLVETLDIIRAHNDIDLVLLDLTLPDAHGLSALETVRAQFPSVPVAVLSGQEDLHLIQSAYRHNISGFVVKNVRAEVLVSAVRLILSGGVYVPPELLTAAMTGGSERKRSRADRGAINSGSQLTPRQQEVLYLITKGCSNQEISDSVGATIGTVKSHVVGILRALGVHSRTQAISLVHDNPDLLGQYKPQVGRPTE</sequence>
<dbReference type="GO" id="GO:0000160">
    <property type="term" value="P:phosphorelay signal transduction system"/>
    <property type="evidence" value="ECO:0007669"/>
    <property type="project" value="InterPro"/>
</dbReference>
<dbReference type="Pfam" id="PF00072">
    <property type="entry name" value="Response_reg"/>
    <property type="match status" value="1"/>
</dbReference>
<dbReference type="PANTHER" id="PTHR45566">
    <property type="entry name" value="HTH-TYPE TRANSCRIPTIONAL REGULATOR YHJB-RELATED"/>
    <property type="match status" value="1"/>
</dbReference>
<dbReference type="CDD" id="cd17535">
    <property type="entry name" value="REC_NarL-like"/>
    <property type="match status" value="1"/>
</dbReference>
<dbReference type="Gene3D" id="3.40.50.2300">
    <property type="match status" value="1"/>
</dbReference>
<evidence type="ECO:0000313" key="8">
    <source>
        <dbReference type="Proteomes" id="UP000614287"/>
    </source>
</evidence>
<dbReference type="Pfam" id="PF00196">
    <property type="entry name" value="GerE"/>
    <property type="match status" value="1"/>
</dbReference>
<evidence type="ECO:0000313" key="7">
    <source>
        <dbReference type="EMBL" id="GHA73664.1"/>
    </source>
</evidence>
<evidence type="ECO:0000256" key="4">
    <source>
        <dbReference type="SAM" id="MobiDB-lite"/>
    </source>
</evidence>
<dbReference type="InterPro" id="IPR001789">
    <property type="entry name" value="Sig_transdc_resp-reg_receiver"/>
</dbReference>
<dbReference type="Proteomes" id="UP000614287">
    <property type="component" value="Unassembled WGS sequence"/>
</dbReference>
<evidence type="ECO:0000259" key="5">
    <source>
        <dbReference type="PROSITE" id="PS50043"/>
    </source>
</evidence>
<comment type="caution">
    <text evidence="7">The sequence shown here is derived from an EMBL/GenBank/DDBJ whole genome shotgun (WGS) entry which is preliminary data.</text>
</comment>
<feature type="region of interest" description="Disordered" evidence="4">
    <location>
        <begin position="138"/>
        <end position="158"/>
    </location>
</feature>
<keyword evidence="8" id="KW-1185">Reference proteome</keyword>
<dbReference type="EMBL" id="BMZG01000006">
    <property type="protein sequence ID" value="GHA73664.1"/>
    <property type="molecule type" value="Genomic_DNA"/>
</dbReference>
<keyword evidence="1 3" id="KW-0597">Phosphoprotein</keyword>
<dbReference type="PROSITE" id="PS50110">
    <property type="entry name" value="RESPONSE_REGULATORY"/>
    <property type="match status" value="1"/>
</dbReference>
<name>A0A8J3CN26_9BURK</name>
<protein>
    <submittedName>
        <fullName evidence="7">DNA-binding response regulator</fullName>
    </submittedName>
</protein>
<dbReference type="InterPro" id="IPR016032">
    <property type="entry name" value="Sig_transdc_resp-reg_C-effctor"/>
</dbReference>
<keyword evidence="2 7" id="KW-0238">DNA-binding</keyword>
<feature type="domain" description="HTH luxR-type" evidence="5">
    <location>
        <begin position="152"/>
        <end position="217"/>
    </location>
</feature>
<feature type="modified residue" description="4-aspartylphosphate" evidence="3">
    <location>
        <position position="57"/>
    </location>
</feature>
<dbReference type="SMART" id="SM00421">
    <property type="entry name" value="HTH_LUXR"/>
    <property type="match status" value="1"/>
</dbReference>
<evidence type="ECO:0000256" key="1">
    <source>
        <dbReference type="ARBA" id="ARBA00022553"/>
    </source>
</evidence>
<dbReference type="SUPFAM" id="SSF52172">
    <property type="entry name" value="CheY-like"/>
    <property type="match status" value="1"/>
</dbReference>
<dbReference type="PRINTS" id="PR00038">
    <property type="entry name" value="HTHLUXR"/>
</dbReference>
<dbReference type="InterPro" id="IPR011006">
    <property type="entry name" value="CheY-like_superfamily"/>
</dbReference>
<reference evidence="7" key="2">
    <citation type="submission" date="2020-09" db="EMBL/GenBank/DDBJ databases">
        <authorList>
            <person name="Sun Q."/>
            <person name="Kim S."/>
        </authorList>
    </citation>
    <scope>NUCLEOTIDE SEQUENCE</scope>
    <source>
        <strain evidence="7">KCTC 32501</strain>
    </source>
</reference>
<organism evidence="7 8">
    <name type="scientific">Formosimonas limnophila</name>
    <dbReference type="NCBI Taxonomy" id="1384487"/>
    <lineage>
        <taxon>Bacteria</taxon>
        <taxon>Pseudomonadati</taxon>
        <taxon>Pseudomonadota</taxon>
        <taxon>Betaproteobacteria</taxon>
        <taxon>Burkholderiales</taxon>
        <taxon>Burkholderiaceae</taxon>
        <taxon>Formosimonas</taxon>
    </lineage>
</organism>